<evidence type="ECO:0000256" key="1">
    <source>
        <dbReference type="ARBA" id="ARBA00022490"/>
    </source>
</evidence>
<keyword evidence="6" id="KW-0547">Nucleotide-binding</keyword>
<dbReference type="SUPFAM" id="SSF47781">
    <property type="entry name" value="RuvA domain 2-like"/>
    <property type="match status" value="1"/>
</dbReference>
<keyword evidence="3" id="KW-0238">DNA-binding</keyword>
<reference evidence="6" key="1">
    <citation type="submission" date="2018-06" db="EMBL/GenBank/DDBJ databases">
        <authorList>
            <person name="Zhirakovskaya E."/>
        </authorList>
    </citation>
    <scope>NUCLEOTIDE SEQUENCE</scope>
</reference>
<keyword evidence="6" id="KW-0067">ATP-binding</keyword>
<dbReference type="Pfam" id="PF14520">
    <property type="entry name" value="HHH_5"/>
    <property type="match status" value="1"/>
</dbReference>
<name>A0A3B0YVV5_9ZZZZ</name>
<dbReference type="HAMAP" id="MF_00031">
    <property type="entry name" value="DNA_HJ_migration_RuvA"/>
    <property type="match status" value="1"/>
</dbReference>
<dbReference type="EMBL" id="UOFM01000049">
    <property type="protein sequence ID" value="VAW73044.1"/>
    <property type="molecule type" value="Genomic_DNA"/>
</dbReference>
<organism evidence="6">
    <name type="scientific">hydrothermal vent metagenome</name>
    <dbReference type="NCBI Taxonomy" id="652676"/>
    <lineage>
        <taxon>unclassified sequences</taxon>
        <taxon>metagenomes</taxon>
        <taxon>ecological metagenomes</taxon>
    </lineage>
</organism>
<dbReference type="Gene3D" id="2.40.50.140">
    <property type="entry name" value="Nucleic acid-binding proteins"/>
    <property type="match status" value="1"/>
</dbReference>
<evidence type="ECO:0000256" key="2">
    <source>
        <dbReference type="ARBA" id="ARBA00022763"/>
    </source>
</evidence>
<gene>
    <name evidence="6" type="ORF">MNBD_GAMMA14-2536</name>
</gene>
<dbReference type="InterPro" id="IPR011114">
    <property type="entry name" value="RuvA_C"/>
</dbReference>
<dbReference type="Gene3D" id="1.10.150.20">
    <property type="entry name" value="5' to 3' exonuclease, C-terminal subdomain"/>
    <property type="match status" value="1"/>
</dbReference>
<feature type="domain" description="Helix-hairpin-helix DNA-binding motif class 1" evidence="5">
    <location>
        <begin position="73"/>
        <end position="92"/>
    </location>
</feature>
<evidence type="ECO:0000259" key="5">
    <source>
        <dbReference type="SMART" id="SM00278"/>
    </source>
</evidence>
<dbReference type="Pfam" id="PF07499">
    <property type="entry name" value="RuvA_C"/>
    <property type="match status" value="1"/>
</dbReference>
<dbReference type="NCBIfam" id="TIGR00084">
    <property type="entry name" value="ruvA"/>
    <property type="match status" value="1"/>
</dbReference>
<dbReference type="GO" id="GO:0006281">
    <property type="term" value="P:DNA repair"/>
    <property type="evidence" value="ECO:0007669"/>
    <property type="project" value="UniProtKB-KW"/>
</dbReference>
<dbReference type="GO" id="GO:0009378">
    <property type="term" value="F:four-way junction helicase activity"/>
    <property type="evidence" value="ECO:0007669"/>
    <property type="project" value="InterPro"/>
</dbReference>
<dbReference type="GO" id="GO:0003677">
    <property type="term" value="F:DNA binding"/>
    <property type="evidence" value="ECO:0007669"/>
    <property type="project" value="UniProtKB-KW"/>
</dbReference>
<dbReference type="SUPFAM" id="SSF50249">
    <property type="entry name" value="Nucleic acid-binding proteins"/>
    <property type="match status" value="1"/>
</dbReference>
<dbReference type="InterPro" id="IPR036267">
    <property type="entry name" value="RuvA_C_sf"/>
</dbReference>
<keyword evidence="2" id="KW-0227">DNA damage</keyword>
<keyword evidence="6" id="KW-0347">Helicase</keyword>
<evidence type="ECO:0000313" key="6">
    <source>
        <dbReference type="EMBL" id="VAW73044.1"/>
    </source>
</evidence>
<dbReference type="EC" id="3.6.4.12" evidence="6"/>
<proteinExistence type="inferred from homology"/>
<keyword evidence="4" id="KW-0234">DNA repair</keyword>
<keyword evidence="1" id="KW-0963">Cytoplasm</keyword>
<dbReference type="InterPro" id="IPR013849">
    <property type="entry name" value="DNA_helicase_Holl-junc_RuvA_I"/>
</dbReference>
<dbReference type="InterPro" id="IPR003583">
    <property type="entry name" value="Hlx-hairpin-Hlx_DNA-bd_motif"/>
</dbReference>
<feature type="domain" description="Helix-hairpin-helix DNA-binding motif class 1" evidence="5">
    <location>
        <begin position="108"/>
        <end position="127"/>
    </location>
</feature>
<dbReference type="InterPro" id="IPR000085">
    <property type="entry name" value="RuvA"/>
</dbReference>
<evidence type="ECO:0000256" key="4">
    <source>
        <dbReference type="ARBA" id="ARBA00023204"/>
    </source>
</evidence>
<sequence length="201" mass="21365">MIGFLHGVLRDKQPPALLIEVQGIGYEVQAPMTTFYDLPAVGDAVRLYTHLAVREDAHTLYGFSKLSDRTLFRTLIKVNGVGAKMALTILSGMEASLFAACVQAGDTASLVKLPGVGKKTAERLVVEMRDRLADWDVSGASVPGGGKAPVVDVLNPVEEAVSALVALGYKPVDASRMVRAVDAEGVSTEEIIRAALQSMVK</sequence>
<dbReference type="GO" id="GO:0006310">
    <property type="term" value="P:DNA recombination"/>
    <property type="evidence" value="ECO:0007669"/>
    <property type="project" value="InterPro"/>
</dbReference>
<dbReference type="CDD" id="cd14332">
    <property type="entry name" value="UBA_RuvA_C"/>
    <property type="match status" value="1"/>
</dbReference>
<dbReference type="GO" id="GO:0009379">
    <property type="term" value="C:Holliday junction helicase complex"/>
    <property type="evidence" value="ECO:0007669"/>
    <property type="project" value="InterPro"/>
</dbReference>
<dbReference type="Gene3D" id="1.10.8.10">
    <property type="entry name" value="DNA helicase RuvA subunit, C-terminal domain"/>
    <property type="match status" value="1"/>
</dbReference>
<dbReference type="SUPFAM" id="SSF46929">
    <property type="entry name" value="DNA helicase RuvA subunit, C-terminal domain"/>
    <property type="match status" value="1"/>
</dbReference>
<keyword evidence="6" id="KW-0378">Hydrolase</keyword>
<evidence type="ECO:0000256" key="3">
    <source>
        <dbReference type="ARBA" id="ARBA00023125"/>
    </source>
</evidence>
<dbReference type="Pfam" id="PF01330">
    <property type="entry name" value="RuvA_N"/>
    <property type="match status" value="1"/>
</dbReference>
<protein>
    <submittedName>
        <fullName evidence="6">Holliday junction ATP-dependent DNA helicase RuvA</fullName>
        <ecNumber evidence="6">3.6.4.12</ecNumber>
    </submittedName>
</protein>
<dbReference type="GO" id="GO:0016787">
    <property type="term" value="F:hydrolase activity"/>
    <property type="evidence" value="ECO:0007669"/>
    <property type="project" value="UniProtKB-KW"/>
</dbReference>
<accession>A0A3B0YVV5</accession>
<dbReference type="InterPro" id="IPR012340">
    <property type="entry name" value="NA-bd_OB-fold"/>
</dbReference>
<dbReference type="AlphaFoldDB" id="A0A3B0YVV5"/>
<dbReference type="SMART" id="SM00278">
    <property type="entry name" value="HhH1"/>
    <property type="match status" value="2"/>
</dbReference>
<dbReference type="GO" id="GO:0005524">
    <property type="term" value="F:ATP binding"/>
    <property type="evidence" value="ECO:0007669"/>
    <property type="project" value="InterPro"/>
</dbReference>
<dbReference type="InterPro" id="IPR010994">
    <property type="entry name" value="RuvA_2-like"/>
</dbReference>